<dbReference type="Gene3D" id="3.90.25.10">
    <property type="entry name" value="UDP-galactose 4-epimerase, domain 1"/>
    <property type="match status" value="1"/>
</dbReference>
<evidence type="ECO:0000259" key="3">
    <source>
        <dbReference type="Pfam" id="PF05368"/>
    </source>
</evidence>
<feature type="domain" description="NmrA-like" evidence="3">
    <location>
        <begin position="3"/>
        <end position="294"/>
    </location>
</feature>
<sequence length="305" mass="33532">MSRALLITGATGKQGGSVIRALLAANANFDILAVTRDSSSPSAKKLAEKSPRISLVQGNLDDADGIFDTAKVASKAPIWGVFSVQTPAMNKTGPIIEERQGKALVDAAMKHGVQHFVYSSVDRSGAKSFENPTNIPHFKSKHNIEHHLVQKSKESALGWTILRPVAFMENFDGGFLGKVFATSWRLVVKSRPLQLIATADIGAFAAKAFMSPREFNKKAISLAGDELTYEQMATLYSKKIQSGVPATWALVARLLLWISEEMGTMFTFFEREGYGANIKELRKDHPELMTLETWLEKSSFPKRDA</sequence>
<dbReference type="InterPro" id="IPR036291">
    <property type="entry name" value="NAD(P)-bd_dom_sf"/>
</dbReference>
<keyword evidence="5" id="KW-1185">Reference proteome</keyword>
<dbReference type="Pfam" id="PF05368">
    <property type="entry name" value="NmrA"/>
    <property type="match status" value="1"/>
</dbReference>
<evidence type="ECO:0000313" key="5">
    <source>
        <dbReference type="Proteomes" id="UP000277212"/>
    </source>
</evidence>
<dbReference type="STRING" id="2010991.A0A3M2RZN0"/>
<proteinExistence type="inferred from homology"/>
<name>A0A3M2RZN0_9HYPO</name>
<dbReference type="CDD" id="cd05251">
    <property type="entry name" value="NmrA_like_SDR_a"/>
    <property type="match status" value="1"/>
</dbReference>
<evidence type="ECO:0000313" key="4">
    <source>
        <dbReference type="EMBL" id="RMJ10753.1"/>
    </source>
</evidence>
<dbReference type="SUPFAM" id="SSF51735">
    <property type="entry name" value="NAD(P)-binding Rossmann-fold domains"/>
    <property type="match status" value="1"/>
</dbReference>
<dbReference type="Gene3D" id="3.40.50.720">
    <property type="entry name" value="NAD(P)-binding Rossmann-like Domain"/>
    <property type="match status" value="1"/>
</dbReference>
<gene>
    <name evidence="4" type="ORF">CDV36_009630</name>
</gene>
<evidence type="ECO:0000256" key="1">
    <source>
        <dbReference type="ARBA" id="ARBA00006328"/>
    </source>
</evidence>
<protein>
    <recommendedName>
        <fullName evidence="3">NmrA-like domain-containing protein</fullName>
    </recommendedName>
</protein>
<dbReference type="AlphaFoldDB" id="A0A3M2RZN0"/>
<dbReference type="GO" id="GO:0005634">
    <property type="term" value="C:nucleus"/>
    <property type="evidence" value="ECO:0007669"/>
    <property type="project" value="TreeGrafter"/>
</dbReference>
<keyword evidence="2" id="KW-0521">NADP</keyword>
<dbReference type="InterPro" id="IPR008030">
    <property type="entry name" value="NmrA-like"/>
</dbReference>
<reference evidence="4 5" key="1">
    <citation type="submission" date="2017-06" db="EMBL/GenBank/DDBJ databases">
        <title>Comparative genomic analysis of Ambrosia Fusariam Clade fungi.</title>
        <authorList>
            <person name="Stajich J.E."/>
            <person name="Carrillo J."/>
            <person name="Kijimoto T."/>
            <person name="Eskalen A."/>
            <person name="O'Donnell K."/>
            <person name="Kasson M."/>
        </authorList>
    </citation>
    <scope>NUCLEOTIDE SEQUENCE [LARGE SCALE GENOMIC DNA]</scope>
    <source>
        <strain evidence="4">UCR3666</strain>
    </source>
</reference>
<dbReference type="EMBL" id="NKUJ01000192">
    <property type="protein sequence ID" value="RMJ10753.1"/>
    <property type="molecule type" value="Genomic_DNA"/>
</dbReference>
<comment type="caution">
    <text evidence="4">The sequence shown here is derived from an EMBL/GenBank/DDBJ whole genome shotgun (WGS) entry which is preliminary data.</text>
</comment>
<dbReference type="PANTHER" id="PTHR42748">
    <property type="entry name" value="NITROGEN METABOLITE REPRESSION PROTEIN NMRA FAMILY MEMBER"/>
    <property type="match status" value="1"/>
</dbReference>
<comment type="similarity">
    <text evidence="1">Belongs to the NmrA-type oxidoreductase family.</text>
</comment>
<organism evidence="4 5">
    <name type="scientific">Fusarium kuroshium</name>
    <dbReference type="NCBI Taxonomy" id="2010991"/>
    <lineage>
        <taxon>Eukaryota</taxon>
        <taxon>Fungi</taxon>
        <taxon>Dikarya</taxon>
        <taxon>Ascomycota</taxon>
        <taxon>Pezizomycotina</taxon>
        <taxon>Sordariomycetes</taxon>
        <taxon>Hypocreomycetidae</taxon>
        <taxon>Hypocreales</taxon>
        <taxon>Nectriaceae</taxon>
        <taxon>Fusarium</taxon>
        <taxon>Fusarium solani species complex</taxon>
    </lineage>
</organism>
<dbReference type="Proteomes" id="UP000277212">
    <property type="component" value="Unassembled WGS sequence"/>
</dbReference>
<evidence type="ECO:0000256" key="2">
    <source>
        <dbReference type="ARBA" id="ARBA00022857"/>
    </source>
</evidence>
<dbReference type="PANTHER" id="PTHR42748:SF7">
    <property type="entry name" value="NMRA LIKE REDOX SENSOR 1-RELATED"/>
    <property type="match status" value="1"/>
</dbReference>
<accession>A0A3M2RZN0</accession>
<dbReference type="OrthoDB" id="9997102at2759"/>
<dbReference type="InterPro" id="IPR051164">
    <property type="entry name" value="NmrA-like_oxidored"/>
</dbReference>